<dbReference type="EMBL" id="FQYR01000004">
    <property type="protein sequence ID" value="SHJ66326.1"/>
    <property type="molecule type" value="Genomic_DNA"/>
</dbReference>
<evidence type="ECO:0008006" key="4">
    <source>
        <dbReference type="Google" id="ProtNLM"/>
    </source>
</evidence>
<dbReference type="Proteomes" id="UP000184510">
    <property type="component" value="Unassembled WGS sequence"/>
</dbReference>
<evidence type="ECO:0000256" key="1">
    <source>
        <dbReference type="SAM" id="SignalP"/>
    </source>
</evidence>
<gene>
    <name evidence="2" type="ORF">SAMN02745181_2295</name>
</gene>
<keyword evidence="3" id="KW-1185">Reference proteome</keyword>
<protein>
    <recommendedName>
        <fullName evidence="4">MetA-pathway of phenol degradation</fullName>
    </recommendedName>
</protein>
<dbReference type="AlphaFoldDB" id="A0A1M6L559"/>
<sequence>MNHLKTFLTSALIAGTSMSAYADLSIPYGIEALTSYRSEYVHRGFELANDTIDFQLSSRVSLANDFSINATAWYNNELDDGDFNEFGIYLDLRKDIGDMTYALGTTFHDYDDSFFEDGFDIFGSATWHINKCVDLGASVSYDTGADGWYGELFSSYYYSINDHSFVTLRGGVSAVDGYYGREGFNDVFAKLAYTYDINESVSVSPYIATSILLDGDDLGNDSFYGGVYFAVSF</sequence>
<accession>A0A1M6L559</accession>
<evidence type="ECO:0000313" key="3">
    <source>
        <dbReference type="Proteomes" id="UP000184510"/>
    </source>
</evidence>
<dbReference type="RefSeq" id="WP_143183897.1">
    <property type="nucleotide sequence ID" value="NZ_FQYR01000004.1"/>
</dbReference>
<name>A0A1M6L559_9BACT</name>
<dbReference type="InParanoid" id="A0A1M6L559"/>
<proteinExistence type="predicted"/>
<keyword evidence="1" id="KW-0732">Signal</keyword>
<organism evidence="2 3">
    <name type="scientific">Rubritalea squalenifaciens DSM 18772</name>
    <dbReference type="NCBI Taxonomy" id="1123071"/>
    <lineage>
        <taxon>Bacteria</taxon>
        <taxon>Pseudomonadati</taxon>
        <taxon>Verrucomicrobiota</taxon>
        <taxon>Verrucomicrobiia</taxon>
        <taxon>Verrucomicrobiales</taxon>
        <taxon>Rubritaleaceae</taxon>
        <taxon>Rubritalea</taxon>
    </lineage>
</organism>
<dbReference type="STRING" id="1123071.SAMN02745181_2295"/>
<feature type="chain" id="PRO_5013382438" description="MetA-pathway of phenol degradation" evidence="1">
    <location>
        <begin position="23"/>
        <end position="233"/>
    </location>
</feature>
<evidence type="ECO:0000313" key="2">
    <source>
        <dbReference type="EMBL" id="SHJ66326.1"/>
    </source>
</evidence>
<dbReference type="OrthoDB" id="193325at2"/>
<feature type="signal peptide" evidence="1">
    <location>
        <begin position="1"/>
        <end position="22"/>
    </location>
</feature>
<reference evidence="2 3" key="1">
    <citation type="submission" date="2016-11" db="EMBL/GenBank/DDBJ databases">
        <authorList>
            <person name="Jaros S."/>
            <person name="Januszkiewicz K."/>
            <person name="Wedrychowicz H."/>
        </authorList>
    </citation>
    <scope>NUCLEOTIDE SEQUENCE [LARGE SCALE GENOMIC DNA]</scope>
    <source>
        <strain evidence="2 3">DSM 18772</strain>
    </source>
</reference>